<protein>
    <recommendedName>
        <fullName evidence="3">UDP-N-acetylglucosamine diphosphorylase</fullName>
        <ecNumber evidence="3">2.7.7.23</ecNumber>
    </recommendedName>
</protein>
<evidence type="ECO:0000256" key="6">
    <source>
        <dbReference type="ARBA" id="ARBA00048493"/>
    </source>
</evidence>
<evidence type="ECO:0000256" key="5">
    <source>
        <dbReference type="ARBA" id="ARBA00022695"/>
    </source>
</evidence>
<gene>
    <name evidence="7" type="ORF">BCR41DRAFT_358904</name>
</gene>
<dbReference type="InParanoid" id="A0A1Y2GGU2"/>
<dbReference type="OrthoDB" id="532420at2759"/>
<dbReference type="Gene3D" id="3.90.550.10">
    <property type="entry name" value="Spore Coat Polysaccharide Biosynthesis Protein SpsA, Chain A"/>
    <property type="match status" value="1"/>
</dbReference>
<dbReference type="EMBL" id="MCFF01000035">
    <property type="protein sequence ID" value="ORZ09120.1"/>
    <property type="molecule type" value="Genomic_DNA"/>
</dbReference>
<accession>A0A1Y2GGU2</accession>
<evidence type="ECO:0000256" key="4">
    <source>
        <dbReference type="ARBA" id="ARBA00022679"/>
    </source>
</evidence>
<dbReference type="GO" id="GO:0006048">
    <property type="term" value="P:UDP-N-acetylglucosamine biosynthetic process"/>
    <property type="evidence" value="ECO:0007669"/>
    <property type="project" value="TreeGrafter"/>
</dbReference>
<dbReference type="STRING" id="64571.A0A1Y2GGU2"/>
<comment type="pathway">
    <text evidence="1">Nucleotide-sugar biosynthesis; UDP-N-acetyl-alpha-D-glucosamine biosynthesis; UDP-N-acetyl-alpha-D-glucosamine from N-acetyl-alpha-D-glucosamine 1-phosphate: step 1/1.</text>
</comment>
<dbReference type="GeneID" id="33566980"/>
<dbReference type="InterPro" id="IPR029044">
    <property type="entry name" value="Nucleotide-diphossugar_trans"/>
</dbReference>
<dbReference type="PANTHER" id="PTHR11952">
    <property type="entry name" value="UDP- GLUCOSE PYROPHOSPHORYLASE"/>
    <property type="match status" value="1"/>
</dbReference>
<dbReference type="CDD" id="cd04193">
    <property type="entry name" value="UDPGlcNAc_PPase"/>
    <property type="match status" value="1"/>
</dbReference>
<dbReference type="Pfam" id="PF01704">
    <property type="entry name" value="UDPGP"/>
    <property type="match status" value="1"/>
</dbReference>
<comment type="caution">
    <text evidence="7">The sequence shown here is derived from an EMBL/GenBank/DDBJ whole genome shotgun (WGS) entry which is preliminary data.</text>
</comment>
<dbReference type="RefSeq" id="XP_021878747.1">
    <property type="nucleotide sequence ID" value="XM_022025136.1"/>
</dbReference>
<dbReference type="Proteomes" id="UP000193648">
    <property type="component" value="Unassembled WGS sequence"/>
</dbReference>
<dbReference type="FunCoup" id="A0A1Y2GGU2">
    <property type="interactions" value="156"/>
</dbReference>
<dbReference type="SUPFAM" id="SSF53448">
    <property type="entry name" value="Nucleotide-diphospho-sugar transferases"/>
    <property type="match status" value="1"/>
</dbReference>
<evidence type="ECO:0000313" key="7">
    <source>
        <dbReference type="EMBL" id="ORZ09120.1"/>
    </source>
</evidence>
<dbReference type="InterPro" id="IPR039741">
    <property type="entry name" value="UDP-sugar_pyrophosphorylase"/>
</dbReference>
<sequence>MVLDRPRVEAVQRQYTAAGQGHVFTFWDNLTEQEQEAFLAQLESFDPAALNVIFSQATAASNNTSSIFADLTPLEQSEVKSTLSCSAEEKEEWRLLGMEAIANNHVAVVLLAGGQGTRLGTLLPKGCYRDIGLPSHKTLFQIQAERILKLQELARIEKAKRTHQAVESIPEVVVPWCIMTSGPTRHQTEVFLKEHEYFGLSPENIIIFEQGVIPCFGMDGKFLLNHKNLIATSPNGNGGLYWALHSEKVLEELQERGIRYIHCYSVDNILIKIGDPVGIGHAIKEGSDVTAKAAPKTVAAEPLGVICRLGGKIKVVEYSEMDPELAVLEDRSTGELVYRAGNICNQICSLDFLQKIANILKSRDQSVLIYHQATKKIPYVDLESGHLISPKKPNGIKLELFIFDVFPVAERFACLEVERSREFSPIKNSSGLDSPSTARRDLERLHIRWIEEAGGHVQGGDVFKSDGPTKMRIGFEIGPRLSYAGEGLEWVKGKTILPGILENQEDAAFVDY</sequence>
<keyword evidence="4 7" id="KW-0808">Transferase</keyword>
<evidence type="ECO:0000256" key="2">
    <source>
        <dbReference type="ARBA" id="ARBA00010401"/>
    </source>
</evidence>
<proteinExistence type="inferred from homology"/>
<reference evidence="7 8" key="1">
    <citation type="submission" date="2016-07" db="EMBL/GenBank/DDBJ databases">
        <title>Pervasive Adenine N6-methylation of Active Genes in Fungi.</title>
        <authorList>
            <consortium name="DOE Joint Genome Institute"/>
            <person name="Mondo S.J."/>
            <person name="Dannebaum R.O."/>
            <person name="Kuo R.C."/>
            <person name="Labutti K."/>
            <person name="Haridas S."/>
            <person name="Kuo A."/>
            <person name="Salamov A."/>
            <person name="Ahrendt S.R."/>
            <person name="Lipzen A."/>
            <person name="Sullivan W."/>
            <person name="Andreopoulos W.B."/>
            <person name="Clum A."/>
            <person name="Lindquist E."/>
            <person name="Daum C."/>
            <person name="Ramamoorthy G.K."/>
            <person name="Gryganskyi A."/>
            <person name="Culley D."/>
            <person name="Magnuson J.K."/>
            <person name="James T.Y."/>
            <person name="O'Malley M.A."/>
            <person name="Stajich J.E."/>
            <person name="Spatafora J.W."/>
            <person name="Visel A."/>
            <person name="Grigoriev I.V."/>
        </authorList>
    </citation>
    <scope>NUCLEOTIDE SEQUENCE [LARGE SCALE GENOMIC DNA]</scope>
    <source>
        <strain evidence="7 8">NRRL 3116</strain>
    </source>
</reference>
<dbReference type="EC" id="2.7.7.23" evidence="3"/>
<keyword evidence="8" id="KW-1185">Reference proteome</keyword>
<dbReference type="AlphaFoldDB" id="A0A1Y2GGU2"/>
<dbReference type="PANTHER" id="PTHR11952:SF2">
    <property type="entry name" value="LD24639P"/>
    <property type="match status" value="1"/>
</dbReference>
<evidence type="ECO:0000256" key="1">
    <source>
        <dbReference type="ARBA" id="ARBA00005208"/>
    </source>
</evidence>
<organism evidence="7 8">
    <name type="scientific">Lobosporangium transversale</name>
    <dbReference type="NCBI Taxonomy" id="64571"/>
    <lineage>
        <taxon>Eukaryota</taxon>
        <taxon>Fungi</taxon>
        <taxon>Fungi incertae sedis</taxon>
        <taxon>Mucoromycota</taxon>
        <taxon>Mortierellomycotina</taxon>
        <taxon>Mortierellomycetes</taxon>
        <taxon>Mortierellales</taxon>
        <taxon>Mortierellaceae</taxon>
        <taxon>Lobosporangium</taxon>
    </lineage>
</organism>
<name>A0A1Y2GGU2_9FUNG</name>
<comment type="similarity">
    <text evidence="2">Belongs to the UDPGP type 1 family.</text>
</comment>
<comment type="catalytic activity">
    <reaction evidence="6">
        <text>N-acetyl-alpha-D-glucosamine 1-phosphate + UTP + H(+) = UDP-N-acetyl-alpha-D-glucosamine + diphosphate</text>
        <dbReference type="Rhea" id="RHEA:13509"/>
        <dbReference type="ChEBI" id="CHEBI:15378"/>
        <dbReference type="ChEBI" id="CHEBI:33019"/>
        <dbReference type="ChEBI" id="CHEBI:46398"/>
        <dbReference type="ChEBI" id="CHEBI:57705"/>
        <dbReference type="ChEBI" id="CHEBI:57776"/>
        <dbReference type="EC" id="2.7.7.23"/>
    </reaction>
</comment>
<evidence type="ECO:0000313" key="8">
    <source>
        <dbReference type="Proteomes" id="UP000193648"/>
    </source>
</evidence>
<dbReference type="InterPro" id="IPR002618">
    <property type="entry name" value="UDPGP_fam"/>
</dbReference>
<evidence type="ECO:0000256" key="3">
    <source>
        <dbReference type="ARBA" id="ARBA00012457"/>
    </source>
</evidence>
<keyword evidence="5" id="KW-0548">Nucleotidyltransferase</keyword>
<dbReference type="GO" id="GO:0003977">
    <property type="term" value="F:UDP-N-acetylglucosamine diphosphorylase activity"/>
    <property type="evidence" value="ECO:0007669"/>
    <property type="project" value="UniProtKB-EC"/>
</dbReference>